<gene>
    <name evidence="1" type="ORF">NBRC116591_18260</name>
</gene>
<dbReference type="RefSeq" id="WP_353302680.1">
    <property type="nucleotide sequence ID" value="NZ_BAABWN010000005.1"/>
</dbReference>
<dbReference type="Proteomes" id="UP001465153">
    <property type="component" value="Unassembled WGS sequence"/>
</dbReference>
<sequence>MNVVINGETKITNSTTLADLLKEQNYTGDTIATAINGVFVAKTDREQTLLTDNCSIEIVAPVQGG</sequence>
<dbReference type="EMBL" id="BAABWN010000005">
    <property type="protein sequence ID" value="GAA6168015.1"/>
    <property type="molecule type" value="Genomic_DNA"/>
</dbReference>
<dbReference type="InterPro" id="IPR003749">
    <property type="entry name" value="ThiS/MoaD-like"/>
</dbReference>
<dbReference type="PANTHER" id="PTHR34472">
    <property type="entry name" value="SULFUR CARRIER PROTEIN THIS"/>
    <property type="match status" value="1"/>
</dbReference>
<dbReference type="InterPro" id="IPR012675">
    <property type="entry name" value="Beta-grasp_dom_sf"/>
</dbReference>
<evidence type="ECO:0000313" key="1">
    <source>
        <dbReference type="EMBL" id="GAA6168015.1"/>
    </source>
</evidence>
<dbReference type="NCBIfam" id="TIGR01683">
    <property type="entry name" value="thiS"/>
    <property type="match status" value="1"/>
</dbReference>
<keyword evidence="2" id="KW-1185">Reference proteome</keyword>
<dbReference type="SUPFAM" id="SSF54285">
    <property type="entry name" value="MoaD/ThiS"/>
    <property type="match status" value="1"/>
</dbReference>
<accession>A0ABQ0A8S5</accession>
<protein>
    <recommendedName>
        <fullName evidence="3">Thiamine biosynthesis protein ThiS</fullName>
    </recommendedName>
</protein>
<reference evidence="1 2" key="1">
    <citation type="submission" date="2024-04" db="EMBL/GenBank/DDBJ databases">
        <title>Draft genome sequence of Sessilibacter corallicola NBRC 116591.</title>
        <authorList>
            <person name="Miyakawa T."/>
            <person name="Kusuya Y."/>
            <person name="Miura T."/>
        </authorList>
    </citation>
    <scope>NUCLEOTIDE SEQUENCE [LARGE SCALE GENOMIC DNA]</scope>
    <source>
        <strain evidence="1 2">KU-00831-HH</strain>
    </source>
</reference>
<evidence type="ECO:0000313" key="2">
    <source>
        <dbReference type="Proteomes" id="UP001465153"/>
    </source>
</evidence>
<dbReference type="CDD" id="cd00565">
    <property type="entry name" value="Ubl_ThiS"/>
    <property type="match status" value="1"/>
</dbReference>
<comment type="caution">
    <text evidence="1">The sequence shown here is derived from an EMBL/GenBank/DDBJ whole genome shotgun (WGS) entry which is preliminary data.</text>
</comment>
<dbReference type="InterPro" id="IPR010035">
    <property type="entry name" value="Thi_S"/>
</dbReference>
<name>A0ABQ0A8S5_9GAMM</name>
<dbReference type="PANTHER" id="PTHR34472:SF1">
    <property type="entry name" value="SULFUR CARRIER PROTEIN THIS"/>
    <property type="match status" value="1"/>
</dbReference>
<dbReference type="Gene3D" id="3.10.20.30">
    <property type="match status" value="1"/>
</dbReference>
<proteinExistence type="predicted"/>
<organism evidence="1 2">
    <name type="scientific">Sessilibacter corallicola</name>
    <dbReference type="NCBI Taxonomy" id="2904075"/>
    <lineage>
        <taxon>Bacteria</taxon>
        <taxon>Pseudomonadati</taxon>
        <taxon>Pseudomonadota</taxon>
        <taxon>Gammaproteobacteria</taxon>
        <taxon>Cellvibrionales</taxon>
        <taxon>Cellvibrionaceae</taxon>
        <taxon>Sessilibacter</taxon>
    </lineage>
</organism>
<evidence type="ECO:0008006" key="3">
    <source>
        <dbReference type="Google" id="ProtNLM"/>
    </source>
</evidence>
<dbReference type="Pfam" id="PF02597">
    <property type="entry name" value="ThiS"/>
    <property type="match status" value="1"/>
</dbReference>
<dbReference type="InterPro" id="IPR016155">
    <property type="entry name" value="Mopterin_synth/thiamin_S_b"/>
</dbReference>